<comment type="caution">
    <text evidence="2">The sequence shown here is derived from an EMBL/GenBank/DDBJ whole genome shotgun (WGS) entry which is preliminary data.</text>
</comment>
<evidence type="ECO:0000313" key="3">
    <source>
        <dbReference type="Proteomes" id="UP001295423"/>
    </source>
</evidence>
<reference evidence="2" key="1">
    <citation type="submission" date="2023-08" db="EMBL/GenBank/DDBJ databases">
        <authorList>
            <person name="Audoor S."/>
            <person name="Bilcke G."/>
        </authorList>
    </citation>
    <scope>NUCLEOTIDE SEQUENCE</scope>
</reference>
<dbReference type="InterPro" id="IPR018253">
    <property type="entry name" value="DnaJ_domain_CS"/>
</dbReference>
<sequence>MEWCNPFSSSALLTLEQCECGTLAQHEVVEKEDPPPINPYDILHLRRDATTSEVRKAFRRLGLLHHPGRTCTDEEQQQRRIQLFDLLSAAYETLVNKEARRRYDLHLSSMENRKYTRGLAGEMYVGGKRMGTRNLAGDIFVGGRLATSRHSLILANSESEAEPEVVVPELVRSDSASTFSSVASGESFGDASVASTNISKKDDGTKRTAQLNRIDFVEQQRNQISEEEKERILEGPLKDLFEARGCVPFSDSLVVFEQVFGSKVFETPIRPLTPTASWDEIKSLSSYPAGWEGSSKTSPDGRTRVFTTTRILYGKRVTRIETFTDDPVTGARTKSMIVTSQPIQKDVVEEEVQACFTVCGNGAAPRIEQKMSDEEPLLLKNEEEPSSSCFCKDLLHSYCELCSQLYDEFRMIGLGYFNILT</sequence>
<keyword evidence="3" id="KW-1185">Reference proteome</keyword>
<dbReference type="InterPro" id="IPR052763">
    <property type="entry name" value="DnaJ_C4"/>
</dbReference>
<evidence type="ECO:0000313" key="2">
    <source>
        <dbReference type="EMBL" id="CAJ1961571.1"/>
    </source>
</evidence>
<dbReference type="AlphaFoldDB" id="A0AAD2G3K2"/>
<dbReference type="SMART" id="SM00271">
    <property type="entry name" value="DnaJ"/>
    <property type="match status" value="1"/>
</dbReference>
<dbReference type="PANTHER" id="PTHR44825">
    <property type="match status" value="1"/>
</dbReference>
<dbReference type="CDD" id="cd06257">
    <property type="entry name" value="DnaJ"/>
    <property type="match status" value="1"/>
</dbReference>
<gene>
    <name evidence="2" type="ORF">CYCCA115_LOCUS19263</name>
</gene>
<dbReference type="InterPro" id="IPR001623">
    <property type="entry name" value="DnaJ_domain"/>
</dbReference>
<feature type="domain" description="J" evidence="1">
    <location>
        <begin position="38"/>
        <end position="107"/>
    </location>
</feature>
<organism evidence="2 3">
    <name type="scientific">Cylindrotheca closterium</name>
    <dbReference type="NCBI Taxonomy" id="2856"/>
    <lineage>
        <taxon>Eukaryota</taxon>
        <taxon>Sar</taxon>
        <taxon>Stramenopiles</taxon>
        <taxon>Ochrophyta</taxon>
        <taxon>Bacillariophyta</taxon>
        <taxon>Bacillariophyceae</taxon>
        <taxon>Bacillariophycidae</taxon>
        <taxon>Bacillariales</taxon>
        <taxon>Bacillariaceae</taxon>
        <taxon>Cylindrotheca</taxon>
    </lineage>
</organism>
<name>A0AAD2G3K2_9STRA</name>
<dbReference type="PANTHER" id="PTHR44825:SF1">
    <property type="entry name" value="DNAJ HOMOLOG SUBFAMILY C MEMBER 4"/>
    <property type="match status" value="1"/>
</dbReference>
<dbReference type="EMBL" id="CAKOGP040002091">
    <property type="protein sequence ID" value="CAJ1961571.1"/>
    <property type="molecule type" value="Genomic_DNA"/>
</dbReference>
<dbReference type="Proteomes" id="UP001295423">
    <property type="component" value="Unassembled WGS sequence"/>
</dbReference>
<dbReference type="InterPro" id="IPR036869">
    <property type="entry name" value="J_dom_sf"/>
</dbReference>
<dbReference type="Pfam" id="PF00226">
    <property type="entry name" value="DnaJ"/>
    <property type="match status" value="1"/>
</dbReference>
<evidence type="ECO:0000259" key="1">
    <source>
        <dbReference type="PROSITE" id="PS50076"/>
    </source>
</evidence>
<proteinExistence type="predicted"/>
<dbReference type="PROSITE" id="PS00636">
    <property type="entry name" value="DNAJ_1"/>
    <property type="match status" value="1"/>
</dbReference>
<dbReference type="SUPFAM" id="SSF46565">
    <property type="entry name" value="Chaperone J-domain"/>
    <property type="match status" value="1"/>
</dbReference>
<protein>
    <recommendedName>
        <fullName evidence="1">J domain-containing protein</fullName>
    </recommendedName>
</protein>
<dbReference type="PRINTS" id="PR00625">
    <property type="entry name" value="JDOMAIN"/>
</dbReference>
<accession>A0AAD2G3K2</accession>
<dbReference type="Gene3D" id="1.10.287.110">
    <property type="entry name" value="DnaJ domain"/>
    <property type="match status" value="1"/>
</dbReference>
<dbReference type="PROSITE" id="PS50076">
    <property type="entry name" value="DNAJ_2"/>
    <property type="match status" value="1"/>
</dbReference>